<evidence type="ECO:0000313" key="2">
    <source>
        <dbReference type="EMBL" id="KAF7285622.1"/>
    </source>
</evidence>
<feature type="region of interest" description="Disordered" evidence="1">
    <location>
        <begin position="119"/>
        <end position="144"/>
    </location>
</feature>
<organism evidence="2 3">
    <name type="scientific">Rhynchophorus ferrugineus</name>
    <name type="common">Red palm weevil</name>
    <name type="synonym">Curculio ferrugineus</name>
    <dbReference type="NCBI Taxonomy" id="354439"/>
    <lineage>
        <taxon>Eukaryota</taxon>
        <taxon>Metazoa</taxon>
        <taxon>Ecdysozoa</taxon>
        <taxon>Arthropoda</taxon>
        <taxon>Hexapoda</taxon>
        <taxon>Insecta</taxon>
        <taxon>Pterygota</taxon>
        <taxon>Neoptera</taxon>
        <taxon>Endopterygota</taxon>
        <taxon>Coleoptera</taxon>
        <taxon>Polyphaga</taxon>
        <taxon>Cucujiformia</taxon>
        <taxon>Curculionidae</taxon>
        <taxon>Dryophthorinae</taxon>
        <taxon>Rhynchophorus</taxon>
    </lineage>
</organism>
<accession>A0A834IV26</accession>
<comment type="caution">
    <text evidence="2">The sequence shown here is derived from an EMBL/GenBank/DDBJ whole genome shotgun (WGS) entry which is preliminary data.</text>
</comment>
<dbReference type="Proteomes" id="UP000625711">
    <property type="component" value="Unassembled WGS sequence"/>
</dbReference>
<sequence>MNTVDFILRFRISKILRFRGALKVQVVMERHRNNHLVFNQRVPFLNISVLMETEGVEKETTFDSTTLDVLMDDSSATKLNLMRHNRFMIYTLNRHAVGAPYRKINGYCPPMKGCSSARGPTLLTPSHSAAAAPSPPPQSHTPFTGSVHLAERWSAIQPHPPPPPIINAAEAKSTFTEINPVPLPPPPLLPPPTNFRLSAARWTRGAAKIGNADAKGCAGARGLAGVIRDCSNGNRPIIFLRISEVSFQ</sequence>
<evidence type="ECO:0000313" key="3">
    <source>
        <dbReference type="Proteomes" id="UP000625711"/>
    </source>
</evidence>
<reference evidence="2" key="1">
    <citation type="submission" date="2020-08" db="EMBL/GenBank/DDBJ databases">
        <title>Genome sequencing and assembly of the red palm weevil Rhynchophorus ferrugineus.</title>
        <authorList>
            <person name="Dias G.B."/>
            <person name="Bergman C.M."/>
            <person name="Manee M."/>
        </authorList>
    </citation>
    <scope>NUCLEOTIDE SEQUENCE</scope>
    <source>
        <strain evidence="2">AA-2017</strain>
        <tissue evidence="2">Whole larva</tissue>
    </source>
</reference>
<dbReference type="EMBL" id="JAACXV010000050">
    <property type="protein sequence ID" value="KAF7285622.1"/>
    <property type="molecule type" value="Genomic_DNA"/>
</dbReference>
<evidence type="ECO:0000256" key="1">
    <source>
        <dbReference type="SAM" id="MobiDB-lite"/>
    </source>
</evidence>
<proteinExistence type="predicted"/>
<protein>
    <submittedName>
        <fullName evidence="2">Uncharacterized protein</fullName>
    </submittedName>
</protein>
<dbReference type="AlphaFoldDB" id="A0A834IV26"/>
<name>A0A834IV26_RHYFE</name>
<keyword evidence="3" id="KW-1185">Reference proteome</keyword>
<gene>
    <name evidence="2" type="ORF">GWI33_010412</name>
</gene>